<accession>A0A0F4JMX3</accession>
<reference evidence="3 4" key="1">
    <citation type="submission" date="2015-02" db="EMBL/GenBank/DDBJ databases">
        <authorList>
            <person name="Ju K.-S."/>
            <person name="Doroghazi J.R."/>
            <person name="Metcalf W."/>
        </authorList>
    </citation>
    <scope>NUCLEOTIDE SEQUENCE [LARGE SCALE GENOMIC DNA]</scope>
    <source>
        <strain evidence="3 4">NRRL ISP-5550</strain>
    </source>
</reference>
<evidence type="ECO:0000256" key="2">
    <source>
        <dbReference type="SAM" id="SignalP"/>
    </source>
</evidence>
<evidence type="ECO:0000313" key="4">
    <source>
        <dbReference type="Proteomes" id="UP000033551"/>
    </source>
</evidence>
<evidence type="ECO:0000256" key="1">
    <source>
        <dbReference type="SAM" id="MobiDB-lite"/>
    </source>
</evidence>
<name>A0A0F4JMX3_9ACTN</name>
<feature type="chain" id="PRO_5039201081" description="Lipoprotein" evidence="2">
    <location>
        <begin position="28"/>
        <end position="210"/>
    </location>
</feature>
<dbReference type="RefSeq" id="WP_045946949.1">
    <property type="nucleotide sequence ID" value="NZ_JZWV01000204.1"/>
</dbReference>
<dbReference type="OrthoDB" id="4148014at2"/>
<dbReference type="AlphaFoldDB" id="A0A0F4JMX3"/>
<proteinExistence type="predicted"/>
<feature type="signal peptide" evidence="2">
    <location>
        <begin position="1"/>
        <end position="27"/>
    </location>
</feature>
<feature type="region of interest" description="Disordered" evidence="1">
    <location>
        <begin position="28"/>
        <end position="93"/>
    </location>
</feature>
<keyword evidence="4" id="KW-1185">Reference proteome</keyword>
<evidence type="ECO:0008006" key="5">
    <source>
        <dbReference type="Google" id="ProtNLM"/>
    </source>
</evidence>
<feature type="compositionally biased region" description="Basic and acidic residues" evidence="1">
    <location>
        <begin position="53"/>
        <end position="67"/>
    </location>
</feature>
<comment type="caution">
    <text evidence="3">The sequence shown here is derived from an EMBL/GenBank/DDBJ whole genome shotgun (WGS) entry which is preliminary data.</text>
</comment>
<organism evidence="3 4">
    <name type="scientific">Streptomyces katrae</name>
    <dbReference type="NCBI Taxonomy" id="68223"/>
    <lineage>
        <taxon>Bacteria</taxon>
        <taxon>Bacillati</taxon>
        <taxon>Actinomycetota</taxon>
        <taxon>Actinomycetes</taxon>
        <taxon>Kitasatosporales</taxon>
        <taxon>Streptomycetaceae</taxon>
        <taxon>Streptomyces</taxon>
    </lineage>
</organism>
<gene>
    <name evidence="3" type="ORF">VR44_09415</name>
</gene>
<dbReference type="EMBL" id="JZWV01000204">
    <property type="protein sequence ID" value="KJY35717.1"/>
    <property type="molecule type" value="Genomic_DNA"/>
</dbReference>
<dbReference type="PATRIC" id="fig|68223.7.peg.5211"/>
<dbReference type="Proteomes" id="UP000033551">
    <property type="component" value="Unassembled WGS sequence"/>
</dbReference>
<protein>
    <recommendedName>
        <fullName evidence="5">Lipoprotein</fullName>
    </recommendedName>
</protein>
<keyword evidence="2" id="KW-0732">Signal</keyword>
<sequence length="210" mass="22432">MKRTRTAALTVTVAAAVAALTPVLGQAAATAADGKGEGKGNLPQDPVGSGRSWSKDQKHKVEGEARFHPGVQYETVTRPGTAAAPEWERKTGNPDTLAWLPSYEFAWTVSDVLVNKGLTTKNGKHPLVLHAVLRDAGHTAVAEVRKELAGQAATGRQKVAGNKRIACDTGDYTVEWTIERPGYAKVGGTLRWNSSCEQYRTAFAAEHTGK</sequence>
<evidence type="ECO:0000313" key="3">
    <source>
        <dbReference type="EMBL" id="KJY35717.1"/>
    </source>
</evidence>